<dbReference type="VEuPathDB" id="FungiDB:FOZG_17837"/>
<gene>
    <name evidence="1" type="ORF">FOZG_17837</name>
</gene>
<name>W9JDA5_FUSOX</name>
<sequence>MSNRSAICGAAASVTTKVVLSFSQCKPHLLQQIIFGKLIGSRLRASRAPAMTAPLVP</sequence>
<reference evidence="1" key="2">
    <citation type="submission" date="2012-06" db="EMBL/GenBank/DDBJ databases">
        <title>Annotation of the Genome Sequence of Fusarium oxysporum Fo47.</title>
        <authorList>
            <consortium name="The Broad Institute Genomics Platform"/>
            <person name="Ma L.-J."/>
            <person name="Corby-Kistler H."/>
            <person name="Broz K."/>
            <person name="Gale L.R."/>
            <person name="Jonkers W."/>
            <person name="O'Donnell K."/>
            <person name="Ploetz R."/>
            <person name="Steinberg C."/>
            <person name="Schwartz D.C."/>
            <person name="VanEtten H."/>
            <person name="Zhou S."/>
            <person name="Young S.K."/>
            <person name="Zeng Q."/>
            <person name="Gargeya S."/>
            <person name="Fitzgerald M."/>
            <person name="Abouelleil A."/>
            <person name="Alvarado L."/>
            <person name="Chapman S.B."/>
            <person name="Gainer-Dewar J."/>
            <person name="Goldberg J."/>
            <person name="Griggs A."/>
            <person name="Gujja S."/>
            <person name="Hansen M."/>
            <person name="Howarth C."/>
            <person name="Imamovic A."/>
            <person name="Ireland A."/>
            <person name="Larimer J."/>
            <person name="McCowan C."/>
            <person name="Murphy C."/>
            <person name="Pearson M."/>
            <person name="Poon T.W."/>
            <person name="Priest M."/>
            <person name="Roberts A."/>
            <person name="Saif S."/>
            <person name="Shea T."/>
            <person name="Sykes S."/>
            <person name="Wortman J."/>
            <person name="Nusbaum C."/>
            <person name="Birren B."/>
        </authorList>
    </citation>
    <scope>NUCLEOTIDE SEQUENCE</scope>
    <source>
        <strain evidence="1">Fo47</strain>
    </source>
</reference>
<dbReference type="HOGENOM" id="CLU_2996591_0_0_1"/>
<reference evidence="1" key="1">
    <citation type="submission" date="2011-06" db="EMBL/GenBank/DDBJ databases">
        <title>The Genome Sequence of Fusarium oxysporum Fo47.</title>
        <authorList>
            <consortium name="The Broad Institute Genome Sequencing Platform"/>
            <person name="Ma L.-J."/>
            <person name="Gale L.R."/>
            <person name="Schwartz D.C."/>
            <person name="Zhou S."/>
            <person name="Corby-Kistler H."/>
            <person name="Young S.K."/>
            <person name="Zeng Q."/>
            <person name="Gargeya S."/>
            <person name="Fitzgerald M."/>
            <person name="Haas B."/>
            <person name="Abouelleil A."/>
            <person name="Alvarado L."/>
            <person name="Arachchi H.M."/>
            <person name="Berlin A."/>
            <person name="Brown A."/>
            <person name="Chapman S.B."/>
            <person name="Chen Z."/>
            <person name="Dunbar C."/>
            <person name="Freedman E."/>
            <person name="Gearin G."/>
            <person name="Gellesch M."/>
            <person name="Goldberg J."/>
            <person name="Griggs A."/>
            <person name="Gujja S."/>
            <person name="Heiman D."/>
            <person name="Howarth C."/>
            <person name="Larson L."/>
            <person name="Lui A."/>
            <person name="MacDonald P.J.P."/>
            <person name="Mehta T."/>
            <person name="Montmayeur A."/>
            <person name="Murphy C."/>
            <person name="Neiman D."/>
            <person name="Pearson M."/>
            <person name="Priest M."/>
            <person name="Roberts A."/>
            <person name="Saif S."/>
            <person name="Shea T."/>
            <person name="Shenoy N."/>
            <person name="Sisk P."/>
            <person name="Stolte C."/>
            <person name="Sykes S."/>
            <person name="Wortman J."/>
            <person name="Nusbaum C."/>
            <person name="Birren B."/>
        </authorList>
    </citation>
    <scope>NUCLEOTIDE SEQUENCE [LARGE SCALE GENOMIC DNA]</scope>
    <source>
        <strain evidence="1">Fo47</strain>
    </source>
</reference>
<dbReference type="EMBL" id="JH717924">
    <property type="protein sequence ID" value="EWZ28444.1"/>
    <property type="molecule type" value="Genomic_DNA"/>
</dbReference>
<proteinExistence type="predicted"/>
<accession>W9JDA5</accession>
<dbReference type="AlphaFoldDB" id="W9JDA5"/>
<dbReference type="Proteomes" id="UP000030766">
    <property type="component" value="Unassembled WGS sequence"/>
</dbReference>
<organism evidence="1">
    <name type="scientific">Fusarium oxysporum Fo47</name>
    <dbReference type="NCBI Taxonomy" id="660027"/>
    <lineage>
        <taxon>Eukaryota</taxon>
        <taxon>Fungi</taxon>
        <taxon>Dikarya</taxon>
        <taxon>Ascomycota</taxon>
        <taxon>Pezizomycotina</taxon>
        <taxon>Sordariomycetes</taxon>
        <taxon>Hypocreomycetidae</taxon>
        <taxon>Hypocreales</taxon>
        <taxon>Nectriaceae</taxon>
        <taxon>Fusarium</taxon>
        <taxon>Fusarium oxysporum species complex</taxon>
    </lineage>
</organism>
<protein>
    <submittedName>
        <fullName evidence="1">Uncharacterized protein</fullName>
    </submittedName>
</protein>
<evidence type="ECO:0000313" key="1">
    <source>
        <dbReference type="EMBL" id="EWZ28444.1"/>
    </source>
</evidence>